<protein>
    <submittedName>
        <fullName evidence="2">Uncharacterized protein</fullName>
    </submittedName>
</protein>
<keyword evidence="1" id="KW-1133">Transmembrane helix</keyword>
<proteinExistence type="predicted"/>
<evidence type="ECO:0000313" key="2">
    <source>
        <dbReference type="EMBL" id="GAH25481.1"/>
    </source>
</evidence>
<comment type="caution">
    <text evidence="2">The sequence shown here is derived from an EMBL/GenBank/DDBJ whole genome shotgun (WGS) entry which is preliminary data.</text>
</comment>
<evidence type="ECO:0000256" key="1">
    <source>
        <dbReference type="SAM" id="Phobius"/>
    </source>
</evidence>
<sequence>MKKQKGFTLIEILIYSALLGIFLGGVVILVGNIFASTDTTLARSEVLTNQEFIERKLQWLTGQATDIISPVPGSASTQLELSEPVPGIHPAIFSLDATTDQLLLSLGGGTPLSLTNNRVEVIDFIVEHFVQDGSLSTIRISLGLQSALYHHIISTTTLIYALPY</sequence>
<feature type="transmembrane region" description="Helical" evidence="1">
    <location>
        <begin position="12"/>
        <end position="35"/>
    </location>
</feature>
<keyword evidence="1" id="KW-0812">Transmembrane</keyword>
<dbReference type="Pfam" id="PF07963">
    <property type="entry name" value="N_methyl"/>
    <property type="match status" value="1"/>
</dbReference>
<dbReference type="AlphaFoldDB" id="X1DWX7"/>
<accession>X1DWX7</accession>
<reference evidence="2" key="1">
    <citation type="journal article" date="2014" name="Front. Microbiol.">
        <title>High frequency of phylogenetically diverse reductive dehalogenase-homologous genes in deep subseafloor sedimentary metagenomes.</title>
        <authorList>
            <person name="Kawai M."/>
            <person name="Futagami T."/>
            <person name="Toyoda A."/>
            <person name="Takaki Y."/>
            <person name="Nishi S."/>
            <person name="Hori S."/>
            <person name="Arai W."/>
            <person name="Tsubouchi T."/>
            <person name="Morono Y."/>
            <person name="Uchiyama I."/>
            <person name="Ito T."/>
            <person name="Fujiyama A."/>
            <person name="Inagaki F."/>
            <person name="Takami H."/>
        </authorList>
    </citation>
    <scope>NUCLEOTIDE SEQUENCE</scope>
    <source>
        <strain evidence="2">Expedition CK06-06</strain>
    </source>
</reference>
<organism evidence="2">
    <name type="scientific">marine sediment metagenome</name>
    <dbReference type="NCBI Taxonomy" id="412755"/>
    <lineage>
        <taxon>unclassified sequences</taxon>
        <taxon>metagenomes</taxon>
        <taxon>ecological metagenomes</taxon>
    </lineage>
</organism>
<name>X1DWX7_9ZZZZ</name>
<dbReference type="EMBL" id="BARU01003607">
    <property type="protein sequence ID" value="GAH25481.1"/>
    <property type="molecule type" value="Genomic_DNA"/>
</dbReference>
<dbReference type="InterPro" id="IPR012902">
    <property type="entry name" value="N_methyl_site"/>
</dbReference>
<keyword evidence="1" id="KW-0472">Membrane</keyword>
<gene>
    <name evidence="2" type="ORF">S03H2_07713</name>
</gene>
<dbReference type="NCBIfam" id="TIGR02532">
    <property type="entry name" value="IV_pilin_GFxxxE"/>
    <property type="match status" value="1"/>
</dbReference>